<evidence type="ECO:0000313" key="11">
    <source>
        <dbReference type="Proteomes" id="UP000604730"/>
    </source>
</evidence>
<keyword evidence="11" id="KW-1185">Reference proteome</keyword>
<dbReference type="InterPro" id="IPR035906">
    <property type="entry name" value="MetI-like_sf"/>
</dbReference>
<evidence type="ECO:0000256" key="3">
    <source>
        <dbReference type="ARBA" id="ARBA00022475"/>
    </source>
</evidence>
<organism evidence="10 11">
    <name type="scientific">Catonella massiliensis</name>
    <dbReference type="NCBI Taxonomy" id="2799636"/>
    <lineage>
        <taxon>Bacteria</taxon>
        <taxon>Bacillati</taxon>
        <taxon>Bacillota</taxon>
        <taxon>Clostridia</taxon>
        <taxon>Lachnospirales</taxon>
        <taxon>Lachnospiraceae</taxon>
        <taxon>Catonella</taxon>
    </lineage>
</organism>
<evidence type="ECO:0000256" key="8">
    <source>
        <dbReference type="RuleBase" id="RU363032"/>
    </source>
</evidence>
<proteinExistence type="inferred from homology"/>
<keyword evidence="2 8" id="KW-0813">Transport</keyword>
<dbReference type="PANTHER" id="PTHR43357">
    <property type="entry name" value="INNER MEMBRANE ABC TRANSPORTER PERMEASE PROTEIN YDCV"/>
    <property type="match status" value="1"/>
</dbReference>
<keyword evidence="3" id="KW-1003">Cell membrane</keyword>
<dbReference type="CDD" id="cd06261">
    <property type="entry name" value="TM_PBP2"/>
    <property type="match status" value="1"/>
</dbReference>
<dbReference type="Gene3D" id="1.10.3720.10">
    <property type="entry name" value="MetI-like"/>
    <property type="match status" value="1"/>
</dbReference>
<dbReference type="SUPFAM" id="SSF161098">
    <property type="entry name" value="MetI-like"/>
    <property type="match status" value="1"/>
</dbReference>
<sequence>MKRNNIFGKIIVIIFSLVVILPILPLFMWVFTERFTWPSLFPQAFSLRAINSLIRMNSELMKTFALSIVLSLTVAAVSVVIGLMTARALSFYEFRLKGVVSFLVMFPFLVPTTVFAMGIQVTLLRVGLAGNVWGVILCHVIYSAPYATRLIEEGTRALSLKLEEQARVLGCSPVKAFFKVSLPNLTPVILSAFTMAYLISFSQYFLTLLIGGGNVNTFAVIMVPYIQGGERNFASIYSLVFMIVTIVIFAGFDRLAKLFLKNAEIEYHR</sequence>
<keyword evidence="5 8" id="KW-0812">Transmembrane</keyword>
<keyword evidence="6 8" id="KW-1133">Transmembrane helix</keyword>
<evidence type="ECO:0000256" key="2">
    <source>
        <dbReference type="ARBA" id="ARBA00022448"/>
    </source>
</evidence>
<dbReference type="RefSeq" id="WP_208429802.1">
    <property type="nucleotide sequence ID" value="NZ_JAEPRJ010000001.1"/>
</dbReference>
<reference evidence="10 11" key="1">
    <citation type="submission" date="2021-01" db="EMBL/GenBank/DDBJ databases">
        <title>Isolation and description of Catonella massiliensis sp. nov., a novel Catonella species, isolated from a stable periodontitis subject.</title>
        <authorList>
            <person name="Antezack A."/>
            <person name="Boxberger M."/>
            <person name="La Scola B."/>
            <person name="Monnet-Corti V."/>
        </authorList>
    </citation>
    <scope>NUCLEOTIDE SEQUENCE [LARGE SCALE GENOMIC DNA]</scope>
    <source>
        <strain evidence="10 11">Marseille-Q4567</strain>
    </source>
</reference>
<feature type="transmembrane region" description="Helical" evidence="8">
    <location>
        <begin position="64"/>
        <end position="86"/>
    </location>
</feature>
<keyword evidence="4" id="KW-0997">Cell inner membrane</keyword>
<dbReference type="PROSITE" id="PS50928">
    <property type="entry name" value="ABC_TM1"/>
    <property type="match status" value="1"/>
</dbReference>
<protein>
    <submittedName>
        <fullName evidence="10">ABC transporter permease subunit</fullName>
    </submittedName>
</protein>
<feature type="transmembrane region" description="Helical" evidence="8">
    <location>
        <begin position="123"/>
        <end position="142"/>
    </location>
</feature>
<evidence type="ECO:0000256" key="4">
    <source>
        <dbReference type="ARBA" id="ARBA00022519"/>
    </source>
</evidence>
<name>A0ABS1J2K0_9FIRM</name>
<evidence type="ECO:0000256" key="7">
    <source>
        <dbReference type="ARBA" id="ARBA00023136"/>
    </source>
</evidence>
<accession>A0ABS1J2K0</accession>
<evidence type="ECO:0000256" key="6">
    <source>
        <dbReference type="ARBA" id="ARBA00022989"/>
    </source>
</evidence>
<dbReference type="PANTHER" id="PTHR43357:SF4">
    <property type="entry name" value="INNER MEMBRANE ABC TRANSPORTER PERMEASE PROTEIN YDCV"/>
    <property type="match status" value="1"/>
</dbReference>
<evidence type="ECO:0000259" key="9">
    <source>
        <dbReference type="PROSITE" id="PS50928"/>
    </source>
</evidence>
<dbReference type="InterPro" id="IPR000515">
    <property type="entry name" value="MetI-like"/>
</dbReference>
<evidence type="ECO:0000313" key="10">
    <source>
        <dbReference type="EMBL" id="MBK5898377.1"/>
    </source>
</evidence>
<feature type="transmembrane region" description="Helical" evidence="8">
    <location>
        <begin position="205"/>
        <end position="226"/>
    </location>
</feature>
<gene>
    <name evidence="10" type="ORF">JJN12_11395</name>
</gene>
<feature type="transmembrane region" description="Helical" evidence="8">
    <location>
        <begin position="233"/>
        <end position="252"/>
    </location>
</feature>
<comment type="subcellular location">
    <subcellularLocation>
        <location evidence="1">Cell inner membrane</location>
        <topology evidence="1">Multi-pass membrane protein</topology>
    </subcellularLocation>
    <subcellularLocation>
        <location evidence="8">Cell membrane</location>
        <topology evidence="8">Multi-pass membrane protein</topology>
    </subcellularLocation>
</comment>
<feature type="transmembrane region" description="Helical" evidence="8">
    <location>
        <begin position="176"/>
        <end position="199"/>
    </location>
</feature>
<dbReference type="Pfam" id="PF00528">
    <property type="entry name" value="BPD_transp_1"/>
    <property type="match status" value="1"/>
</dbReference>
<feature type="domain" description="ABC transmembrane type-1" evidence="9">
    <location>
        <begin position="64"/>
        <end position="252"/>
    </location>
</feature>
<keyword evidence="7 8" id="KW-0472">Membrane</keyword>
<dbReference type="Proteomes" id="UP000604730">
    <property type="component" value="Unassembled WGS sequence"/>
</dbReference>
<dbReference type="EMBL" id="JAEPRJ010000001">
    <property type="protein sequence ID" value="MBK5898377.1"/>
    <property type="molecule type" value="Genomic_DNA"/>
</dbReference>
<feature type="transmembrane region" description="Helical" evidence="8">
    <location>
        <begin position="98"/>
        <end position="117"/>
    </location>
</feature>
<comment type="caution">
    <text evidence="10">The sequence shown here is derived from an EMBL/GenBank/DDBJ whole genome shotgun (WGS) entry which is preliminary data.</text>
</comment>
<evidence type="ECO:0000256" key="5">
    <source>
        <dbReference type="ARBA" id="ARBA00022692"/>
    </source>
</evidence>
<evidence type="ECO:0000256" key="1">
    <source>
        <dbReference type="ARBA" id="ARBA00004429"/>
    </source>
</evidence>
<comment type="similarity">
    <text evidence="8">Belongs to the binding-protein-dependent transport system permease family.</text>
</comment>
<feature type="transmembrane region" description="Helical" evidence="8">
    <location>
        <begin position="7"/>
        <end position="31"/>
    </location>
</feature>